<dbReference type="Gene3D" id="3.30.70.270">
    <property type="match status" value="2"/>
</dbReference>
<dbReference type="InterPro" id="IPR052155">
    <property type="entry name" value="Biofilm_reg_signaling"/>
</dbReference>
<feature type="compositionally biased region" description="Low complexity" evidence="1">
    <location>
        <begin position="412"/>
        <end position="428"/>
    </location>
</feature>
<name>A0A7W9Q8E6_9ACTN</name>
<dbReference type="EMBL" id="JACHJL010000005">
    <property type="protein sequence ID" value="MBB5935509.1"/>
    <property type="molecule type" value="Genomic_DNA"/>
</dbReference>
<dbReference type="InterPro" id="IPR000160">
    <property type="entry name" value="GGDEF_dom"/>
</dbReference>
<dbReference type="CDD" id="cd01948">
    <property type="entry name" value="EAL"/>
    <property type="match status" value="1"/>
</dbReference>
<gene>
    <name evidence="6" type="ORF">FHS42_002571</name>
</gene>
<keyword evidence="7" id="KW-1185">Reference proteome</keyword>
<feature type="compositionally biased region" description="Low complexity" evidence="1">
    <location>
        <begin position="460"/>
        <end position="469"/>
    </location>
</feature>
<dbReference type="PROSITE" id="PS50883">
    <property type="entry name" value="EAL"/>
    <property type="match status" value="1"/>
</dbReference>
<evidence type="ECO:0000256" key="1">
    <source>
        <dbReference type="SAM" id="MobiDB-lite"/>
    </source>
</evidence>
<dbReference type="InterPro" id="IPR043128">
    <property type="entry name" value="Rev_trsase/Diguanyl_cyclase"/>
</dbReference>
<dbReference type="PROSITE" id="PS50112">
    <property type="entry name" value="PAS"/>
    <property type="match status" value="1"/>
</dbReference>
<evidence type="ECO:0000259" key="5">
    <source>
        <dbReference type="PROSITE" id="PS50887"/>
    </source>
</evidence>
<evidence type="ECO:0000259" key="3">
    <source>
        <dbReference type="PROSITE" id="PS50113"/>
    </source>
</evidence>
<dbReference type="InterPro" id="IPR000014">
    <property type="entry name" value="PAS"/>
</dbReference>
<feature type="compositionally biased region" description="Basic and acidic residues" evidence="1">
    <location>
        <begin position="393"/>
        <end position="406"/>
    </location>
</feature>
<proteinExistence type="predicted"/>
<dbReference type="SMART" id="SM00091">
    <property type="entry name" value="PAS"/>
    <property type="match status" value="1"/>
</dbReference>
<dbReference type="Pfam" id="PF00563">
    <property type="entry name" value="EAL"/>
    <property type="match status" value="1"/>
</dbReference>
<dbReference type="NCBIfam" id="TIGR00254">
    <property type="entry name" value="GGDEF"/>
    <property type="match status" value="1"/>
</dbReference>
<evidence type="ECO:0000313" key="6">
    <source>
        <dbReference type="EMBL" id="MBB5935509.1"/>
    </source>
</evidence>
<dbReference type="Pfam" id="PF00990">
    <property type="entry name" value="GGDEF"/>
    <property type="match status" value="1"/>
</dbReference>
<feature type="region of interest" description="Disordered" evidence="1">
    <location>
        <begin position="302"/>
        <end position="491"/>
    </location>
</feature>
<dbReference type="SMART" id="SM00086">
    <property type="entry name" value="PAC"/>
    <property type="match status" value="1"/>
</dbReference>
<dbReference type="Pfam" id="PF08448">
    <property type="entry name" value="PAS_4"/>
    <property type="match status" value="1"/>
</dbReference>
<dbReference type="InterPro" id="IPR013656">
    <property type="entry name" value="PAS_4"/>
</dbReference>
<dbReference type="Proteomes" id="UP000588098">
    <property type="component" value="Unassembled WGS sequence"/>
</dbReference>
<organism evidence="6 7">
    <name type="scientific">Streptomyces zagrosensis</name>
    <dbReference type="NCBI Taxonomy" id="1042984"/>
    <lineage>
        <taxon>Bacteria</taxon>
        <taxon>Bacillati</taxon>
        <taxon>Actinomycetota</taxon>
        <taxon>Actinomycetes</taxon>
        <taxon>Kitasatosporales</taxon>
        <taxon>Streptomycetaceae</taxon>
        <taxon>Streptomyces</taxon>
    </lineage>
</organism>
<dbReference type="PROSITE" id="PS50113">
    <property type="entry name" value="PAC"/>
    <property type="match status" value="1"/>
</dbReference>
<reference evidence="6 7" key="1">
    <citation type="submission" date="2020-08" db="EMBL/GenBank/DDBJ databases">
        <title>Genomic Encyclopedia of Type Strains, Phase III (KMG-III): the genomes of soil and plant-associated and newly described type strains.</title>
        <authorList>
            <person name="Whitman W."/>
        </authorList>
    </citation>
    <scope>NUCLEOTIDE SEQUENCE [LARGE SCALE GENOMIC DNA]</scope>
    <source>
        <strain evidence="6 7">CECT 8305</strain>
    </source>
</reference>
<dbReference type="SUPFAM" id="SSF55073">
    <property type="entry name" value="Nucleotide cyclase"/>
    <property type="match status" value="1"/>
</dbReference>
<dbReference type="InterPro" id="IPR035919">
    <property type="entry name" value="EAL_sf"/>
</dbReference>
<dbReference type="InterPro" id="IPR001610">
    <property type="entry name" value="PAC"/>
</dbReference>
<dbReference type="SMART" id="SM00052">
    <property type="entry name" value="EAL"/>
    <property type="match status" value="1"/>
</dbReference>
<dbReference type="CDD" id="cd01949">
    <property type="entry name" value="GGDEF"/>
    <property type="match status" value="1"/>
</dbReference>
<dbReference type="PROSITE" id="PS50887">
    <property type="entry name" value="GGDEF"/>
    <property type="match status" value="1"/>
</dbReference>
<dbReference type="PANTHER" id="PTHR44757:SF2">
    <property type="entry name" value="BIOFILM ARCHITECTURE MAINTENANCE PROTEIN MBAA"/>
    <property type="match status" value="1"/>
</dbReference>
<feature type="domain" description="EAL" evidence="4">
    <location>
        <begin position="637"/>
        <end position="896"/>
    </location>
</feature>
<protein>
    <submittedName>
        <fullName evidence="6">Diguanylate cyclase (GGDEF)-like protein/PAS domain S-box-containing protein</fullName>
    </submittedName>
</protein>
<dbReference type="SUPFAM" id="SSF141868">
    <property type="entry name" value="EAL domain-like"/>
    <property type="match status" value="1"/>
</dbReference>
<dbReference type="PANTHER" id="PTHR44757">
    <property type="entry name" value="DIGUANYLATE CYCLASE DGCP"/>
    <property type="match status" value="1"/>
</dbReference>
<feature type="domain" description="GGDEF" evidence="5">
    <location>
        <begin position="494"/>
        <end position="628"/>
    </location>
</feature>
<dbReference type="AlphaFoldDB" id="A0A7W9Q8E6"/>
<dbReference type="InterPro" id="IPR029787">
    <property type="entry name" value="Nucleotide_cyclase"/>
</dbReference>
<evidence type="ECO:0000313" key="7">
    <source>
        <dbReference type="Proteomes" id="UP000588098"/>
    </source>
</evidence>
<dbReference type="Gene3D" id="3.20.20.450">
    <property type="entry name" value="EAL domain"/>
    <property type="match status" value="1"/>
</dbReference>
<dbReference type="InterPro" id="IPR000700">
    <property type="entry name" value="PAS-assoc_C"/>
</dbReference>
<dbReference type="SMART" id="SM00267">
    <property type="entry name" value="GGDEF"/>
    <property type="match status" value="1"/>
</dbReference>
<dbReference type="CDD" id="cd00130">
    <property type="entry name" value="PAS"/>
    <property type="match status" value="1"/>
</dbReference>
<dbReference type="NCBIfam" id="TIGR00229">
    <property type="entry name" value="sensory_box"/>
    <property type="match status" value="1"/>
</dbReference>
<evidence type="ECO:0000259" key="4">
    <source>
        <dbReference type="PROSITE" id="PS50883"/>
    </source>
</evidence>
<dbReference type="Gene3D" id="3.30.450.20">
    <property type="entry name" value="PAS domain"/>
    <property type="match status" value="1"/>
</dbReference>
<dbReference type="InterPro" id="IPR035965">
    <property type="entry name" value="PAS-like_dom_sf"/>
</dbReference>
<feature type="domain" description="PAS" evidence="2">
    <location>
        <begin position="148"/>
        <end position="218"/>
    </location>
</feature>
<dbReference type="RefSeq" id="WP_281392728.1">
    <property type="nucleotide sequence ID" value="NZ_JACHJL010000005.1"/>
</dbReference>
<sequence length="899" mass="95402">MSEEDRLRRFARIWSRAIRPTTATPLPEVEFEECLVPLVRRLCDALRTVPLDTQPAYEVGQALVAAQCYDAGGLPLTLGVLDAYLVLYCPPDRPMPAEESRARCARLQHALAAGFAHALSERAKGEQESVSRQALAARAAAEQALHASEARFQAVFDGAVIGVGVADLNGHVLLVNDAVARMFGRPGDHLLGENVVDWAHPQDIPAAMDIYHELITGQREHFRMEKPYYRGDGSVLWTNLTVTLLRDETGAPQYQLALMEDVTEQRRLHDRLRYEATHDELTGLPNRALFFECLDEAVATLDGGGSSSPGRPGTSGRGAALDGDWLRDGGVPALDGGLARGGEPWDDGVTADRAAPSDGSSVTDLTPAIDSPSRPRDASAAPQEPVVIPEPRPAADGRRAAPHDVGADGLDAHTGPGAGPADPGPARVADPEIGVVPWSGAAYGPDSGGPTTAAPPPTPHSATASGPATDTGPGTHLGIGPSTGRGPLSADPSDRFGMCYVDLDGFRAVNDSLGHVVGDHLLSAVAERLQACAVSPYQIVARPGGDEFFALTVGPTAQSDVMELAERMLEALAEPVRIKDRDLLVRASIGVASGVRGETTRAAVLRSVDIAMYRAKAAGGNRYEVADAASDARVIARHSLTNGLPAALEKGEFFIEYQPLVSLEDGSVRGAEALVRWLHPVHGVLGPDQFIALAENTGLIVPLGRWVLTEAARQARAWREAGYDGAPLRVNVNLSPCQLRYPDLVADTVAVLDDAGLDPAALCLEVTENDLIGADEEALRPLRQLADLGVDIALDDFGTGYSNLAYLRRLPVSTLKLDRSFTLGMQRDPADPVDVKIVEGIVSLAHTLDLAVTVEGVETGSQAEHLRLLGCDTAQGWYYARPGPPDRLHQLALTDVASG</sequence>
<comment type="caution">
    <text evidence="6">The sequence shown here is derived from an EMBL/GenBank/DDBJ whole genome shotgun (WGS) entry which is preliminary data.</text>
</comment>
<evidence type="ECO:0000259" key="2">
    <source>
        <dbReference type="PROSITE" id="PS50112"/>
    </source>
</evidence>
<feature type="compositionally biased region" description="Low complexity" evidence="1">
    <location>
        <begin position="308"/>
        <end position="318"/>
    </location>
</feature>
<dbReference type="InterPro" id="IPR001633">
    <property type="entry name" value="EAL_dom"/>
</dbReference>
<dbReference type="SUPFAM" id="SSF55785">
    <property type="entry name" value="PYP-like sensor domain (PAS domain)"/>
    <property type="match status" value="1"/>
</dbReference>
<feature type="domain" description="PAC" evidence="3">
    <location>
        <begin position="222"/>
        <end position="274"/>
    </location>
</feature>
<accession>A0A7W9Q8E6</accession>